<gene>
    <name evidence="2" type="ORF">CYMTET_49369</name>
</gene>
<evidence type="ECO:0000313" key="2">
    <source>
        <dbReference type="EMBL" id="KAK3240817.1"/>
    </source>
</evidence>
<feature type="compositionally biased region" description="Polar residues" evidence="1">
    <location>
        <begin position="353"/>
        <end position="371"/>
    </location>
</feature>
<dbReference type="AlphaFoldDB" id="A0AAE0EUS7"/>
<proteinExistence type="predicted"/>
<feature type="region of interest" description="Disordered" evidence="1">
    <location>
        <begin position="186"/>
        <end position="213"/>
    </location>
</feature>
<feature type="region of interest" description="Disordered" evidence="1">
    <location>
        <begin position="336"/>
        <end position="371"/>
    </location>
</feature>
<evidence type="ECO:0000313" key="3">
    <source>
        <dbReference type="Proteomes" id="UP001190700"/>
    </source>
</evidence>
<accession>A0AAE0EUS7</accession>
<dbReference type="Proteomes" id="UP001190700">
    <property type="component" value="Unassembled WGS sequence"/>
</dbReference>
<feature type="compositionally biased region" description="Polar residues" evidence="1">
    <location>
        <begin position="186"/>
        <end position="200"/>
    </location>
</feature>
<organism evidence="2 3">
    <name type="scientific">Cymbomonas tetramitiformis</name>
    <dbReference type="NCBI Taxonomy" id="36881"/>
    <lineage>
        <taxon>Eukaryota</taxon>
        <taxon>Viridiplantae</taxon>
        <taxon>Chlorophyta</taxon>
        <taxon>Pyramimonadophyceae</taxon>
        <taxon>Pyramimonadales</taxon>
        <taxon>Pyramimonadaceae</taxon>
        <taxon>Cymbomonas</taxon>
    </lineage>
</organism>
<keyword evidence="3" id="KW-1185">Reference proteome</keyword>
<evidence type="ECO:0000256" key="1">
    <source>
        <dbReference type="SAM" id="MobiDB-lite"/>
    </source>
</evidence>
<comment type="caution">
    <text evidence="2">The sequence shown here is derived from an EMBL/GenBank/DDBJ whole genome shotgun (WGS) entry which is preliminary data.</text>
</comment>
<reference evidence="2 3" key="1">
    <citation type="journal article" date="2015" name="Genome Biol. Evol.">
        <title>Comparative Genomics of a Bacterivorous Green Alga Reveals Evolutionary Causalities and Consequences of Phago-Mixotrophic Mode of Nutrition.</title>
        <authorList>
            <person name="Burns J.A."/>
            <person name="Paasch A."/>
            <person name="Narechania A."/>
            <person name="Kim E."/>
        </authorList>
    </citation>
    <scope>NUCLEOTIDE SEQUENCE [LARGE SCALE GENOMIC DNA]</scope>
    <source>
        <strain evidence="2 3">PLY_AMNH</strain>
    </source>
</reference>
<sequence>MSREQFLQHNTDTSVFDYNGNNEVNWSSMEILAKWLETALLFSLQRRPLPFNLSVVADNLKLLSPNFKISKTPFCSFLSLCSHFAKEGQLLEMKYGICPIKKMRTGVFVSKVYSHHQCAAPSHLLARVAEPQIKHILEPMIFSNDDDAPFKTSCTLSDSPAQSNKECWTEVLLGRGKHIESALSNNADAPHHTQQPTLANGLSKPGHNPWLSGNAITKTAAVSSGPFLSNRESSFEHTVAARSGVNPVALSPDDHLPAYSGTPSDEAAFRSPCSMFSNSSQWMPSKRSAVDAPSGIGQHGRAPYSLNFTGSFSEHATGPALSPDLSFTAPVCPPWSSAHPLNNPRHSDPDHGQLQSQPRAAQHTSMHSGSHQNAAFTWQSVLQQQRMPQLMATGSHTQRGGHAHYHDSTVVSSGATADRNNNKGSARINYESKSQQKEVRLHAGDTHVAWSRSGASAAAAYTGFQGDYNDDMLHSILQDILEPDA</sequence>
<dbReference type="EMBL" id="LGRX02033545">
    <property type="protein sequence ID" value="KAK3240817.1"/>
    <property type="molecule type" value="Genomic_DNA"/>
</dbReference>
<feature type="compositionally biased region" description="Polar residues" evidence="1">
    <location>
        <begin position="409"/>
        <end position="424"/>
    </location>
</feature>
<protein>
    <submittedName>
        <fullName evidence="2">Uncharacterized protein</fullName>
    </submittedName>
</protein>
<feature type="region of interest" description="Disordered" evidence="1">
    <location>
        <begin position="394"/>
        <end position="426"/>
    </location>
</feature>
<name>A0AAE0EUS7_9CHLO</name>